<organism evidence="2 3">
    <name type="scientific">Segatella buccae ATCC 33574</name>
    <dbReference type="NCBI Taxonomy" id="873513"/>
    <lineage>
        <taxon>Bacteria</taxon>
        <taxon>Pseudomonadati</taxon>
        <taxon>Bacteroidota</taxon>
        <taxon>Bacteroidia</taxon>
        <taxon>Bacteroidales</taxon>
        <taxon>Prevotellaceae</taxon>
        <taxon>Segatella</taxon>
    </lineage>
</organism>
<protein>
    <submittedName>
        <fullName evidence="2">TIGR02757 family protein</fullName>
    </submittedName>
</protein>
<evidence type="ECO:0000313" key="3">
    <source>
        <dbReference type="Proteomes" id="UP000003112"/>
    </source>
</evidence>
<dbReference type="AlphaFoldDB" id="E6K7Z0"/>
<name>E6K7Z0_9BACT</name>
<dbReference type="NCBIfam" id="TIGR02757">
    <property type="entry name" value="TIGR02757 family protein"/>
    <property type="match status" value="1"/>
</dbReference>
<sequence>MGQMRLLRVPKTSPFGPHGMRNNLSIKGKENNYPPLSSSSIPTRSQLPIETKDQKMNCKTRELLTEYAAKYETTDFLTGDPSWFMHQVEGPHNQEVMALIASCLSYGNRKLFMPKIQLFLKESRGNIYSWIKDNSFTVAIPDTPERFYRLQTYHHVHQLFMGIQDILIKHGSIGEFVKERATTAHDAITAMTRHFHLWDVGHLVPKSTTSSCKRVCMLLRWMVRDCSPVDLGLWTFIDKRTLIIPLDTHVMEEAKRLGLLATTQPSMRTAQKLTDELRKVFPDDPLKGDFALFGCGIQKAIAP</sequence>
<accession>E6K7Z0</accession>
<feature type="compositionally biased region" description="Polar residues" evidence="1">
    <location>
        <begin position="34"/>
        <end position="48"/>
    </location>
</feature>
<dbReference type="STRING" id="873513.HMPREF6485_1569"/>
<comment type="caution">
    <text evidence="2">The sequence shown here is derived from an EMBL/GenBank/DDBJ whole genome shotgun (WGS) entry which is preliminary data.</text>
</comment>
<evidence type="ECO:0000256" key="1">
    <source>
        <dbReference type="SAM" id="MobiDB-lite"/>
    </source>
</evidence>
<keyword evidence="3" id="KW-1185">Reference proteome</keyword>
<dbReference type="eggNOG" id="COG0177">
    <property type="taxonomic scope" value="Bacteria"/>
</dbReference>
<dbReference type="Pfam" id="PF09674">
    <property type="entry name" value="DUF2400"/>
    <property type="match status" value="1"/>
</dbReference>
<dbReference type="InterPro" id="IPR014127">
    <property type="entry name" value="CHP02757"/>
</dbReference>
<proteinExistence type="predicted"/>
<dbReference type="Proteomes" id="UP000003112">
    <property type="component" value="Unassembled WGS sequence"/>
</dbReference>
<feature type="region of interest" description="Disordered" evidence="1">
    <location>
        <begin position="1"/>
        <end position="50"/>
    </location>
</feature>
<dbReference type="HOGENOM" id="CLU_064298_0_0_10"/>
<gene>
    <name evidence="2" type="ORF">HMPREF6485_1569</name>
</gene>
<evidence type="ECO:0000313" key="2">
    <source>
        <dbReference type="EMBL" id="EFU30290.1"/>
    </source>
</evidence>
<dbReference type="EMBL" id="AEPD01000028">
    <property type="protein sequence ID" value="EFU30290.1"/>
    <property type="molecule type" value="Genomic_DNA"/>
</dbReference>
<reference evidence="2 3" key="1">
    <citation type="submission" date="2010-10" db="EMBL/GenBank/DDBJ databases">
        <authorList>
            <person name="Muzny D."/>
            <person name="Qin X."/>
            <person name="Deng J."/>
            <person name="Jiang H."/>
            <person name="Liu Y."/>
            <person name="Qu J."/>
            <person name="Song X.-Z."/>
            <person name="Zhang L."/>
            <person name="Thornton R."/>
            <person name="Coyle M."/>
            <person name="Francisco L."/>
            <person name="Jackson L."/>
            <person name="Javaid M."/>
            <person name="Korchina V."/>
            <person name="Kovar C."/>
            <person name="Mata R."/>
            <person name="Mathew T."/>
            <person name="Ngo R."/>
            <person name="Nguyen L."/>
            <person name="Nguyen N."/>
            <person name="Okwuonu G."/>
            <person name="Ongeri F."/>
            <person name="Pham C."/>
            <person name="Simmons D."/>
            <person name="Wilczek-Boney K."/>
            <person name="Hale W."/>
            <person name="Jakkamsetti A."/>
            <person name="Pham P."/>
            <person name="Ruth R."/>
            <person name="San Lucas F."/>
            <person name="Warren J."/>
            <person name="Zhang J."/>
            <person name="Zhao Z."/>
            <person name="Zhou C."/>
            <person name="Zhu D."/>
            <person name="Lee S."/>
            <person name="Bess C."/>
            <person name="Blankenburg K."/>
            <person name="Forbes L."/>
            <person name="Fu Q."/>
            <person name="Gubbala S."/>
            <person name="Hirani K."/>
            <person name="Jayaseelan J.C."/>
            <person name="Lara F."/>
            <person name="Munidasa M."/>
            <person name="Palculict T."/>
            <person name="Patil S."/>
            <person name="Pu L.-L."/>
            <person name="Saada N."/>
            <person name="Tang L."/>
            <person name="Weissenberger G."/>
            <person name="Zhu Y."/>
            <person name="Hemphill L."/>
            <person name="Shang Y."/>
            <person name="Youmans B."/>
            <person name="Ayvaz T."/>
            <person name="Ross M."/>
            <person name="Santibanez J."/>
            <person name="Aqrawi P."/>
            <person name="Gross S."/>
            <person name="Joshi V."/>
            <person name="Fowler G."/>
            <person name="Nazareth L."/>
            <person name="Reid J."/>
            <person name="Worley K."/>
            <person name="Petrosino J."/>
            <person name="Highlander S."/>
            <person name="Gibbs R."/>
        </authorList>
    </citation>
    <scope>NUCLEOTIDE SEQUENCE [LARGE SCALE GENOMIC DNA]</scope>
    <source>
        <strain evidence="2 3">ATCC 33574</strain>
    </source>
</reference>